<dbReference type="RefSeq" id="WP_179786482.1">
    <property type="nucleotide sequence ID" value="NZ_BAAARR010000022.1"/>
</dbReference>
<proteinExistence type="predicted"/>
<name>A0A852ZA26_9ACTN</name>
<keyword evidence="3" id="KW-1185">Reference proteome</keyword>
<reference evidence="2 3" key="1">
    <citation type="submission" date="2020-07" db="EMBL/GenBank/DDBJ databases">
        <title>Sequencing the genomes of 1000 actinobacteria strains.</title>
        <authorList>
            <person name="Klenk H.-P."/>
        </authorList>
    </citation>
    <scope>NUCLEOTIDE SEQUENCE [LARGE SCALE GENOMIC DNA]</scope>
    <source>
        <strain evidence="2 3">DSM 18448</strain>
    </source>
</reference>
<dbReference type="SUPFAM" id="SSF56112">
    <property type="entry name" value="Protein kinase-like (PK-like)"/>
    <property type="match status" value="1"/>
</dbReference>
<accession>A0A852ZA26</accession>
<dbReference type="AlphaFoldDB" id="A0A852ZA26"/>
<dbReference type="InterPro" id="IPR011009">
    <property type="entry name" value="Kinase-like_dom_sf"/>
</dbReference>
<evidence type="ECO:0000313" key="3">
    <source>
        <dbReference type="Proteomes" id="UP000579605"/>
    </source>
</evidence>
<keyword evidence="2" id="KW-0418">Kinase</keyword>
<dbReference type="GO" id="GO:0016301">
    <property type="term" value="F:kinase activity"/>
    <property type="evidence" value="ECO:0007669"/>
    <property type="project" value="UniProtKB-KW"/>
</dbReference>
<dbReference type="Proteomes" id="UP000579605">
    <property type="component" value="Unassembled WGS sequence"/>
</dbReference>
<organism evidence="2 3">
    <name type="scientific">Actinopolymorpha rutila</name>
    <dbReference type="NCBI Taxonomy" id="446787"/>
    <lineage>
        <taxon>Bacteria</taxon>
        <taxon>Bacillati</taxon>
        <taxon>Actinomycetota</taxon>
        <taxon>Actinomycetes</taxon>
        <taxon>Propionibacteriales</taxon>
        <taxon>Actinopolymorphaceae</taxon>
        <taxon>Actinopolymorpha</taxon>
    </lineage>
</organism>
<comment type="caution">
    <text evidence="2">The sequence shown here is derived from an EMBL/GenBank/DDBJ whole genome shotgun (WGS) entry which is preliminary data.</text>
</comment>
<evidence type="ECO:0000259" key="1">
    <source>
        <dbReference type="Pfam" id="PF01636"/>
    </source>
</evidence>
<sequence>MLSYIQGRDQGFPFIPEILSDEGAEKLGRLARRLRTLLAAYRCPSDAQWQFAEGAPKPGEALQHGDLGPWNLLWGARHQVVGVLDWDFAGPGDPWYDTGHLAWFTVPLMDDDRAGERGFPSPPDRGARLEAFATGAGISTGELVQVVLRVQAEYERRVSTRSGPWETFRHMGLNENARSDRLWTGHHFA</sequence>
<dbReference type="Pfam" id="PF01636">
    <property type="entry name" value="APH"/>
    <property type="match status" value="1"/>
</dbReference>
<dbReference type="InterPro" id="IPR002575">
    <property type="entry name" value="Aminoglycoside_PTrfase"/>
</dbReference>
<feature type="domain" description="Aminoglycoside phosphotransferase" evidence="1">
    <location>
        <begin position="51"/>
        <end position="105"/>
    </location>
</feature>
<dbReference type="EMBL" id="JACBZH010000001">
    <property type="protein sequence ID" value="NYH88608.1"/>
    <property type="molecule type" value="Genomic_DNA"/>
</dbReference>
<dbReference type="Gene3D" id="3.90.1200.10">
    <property type="match status" value="1"/>
</dbReference>
<protein>
    <submittedName>
        <fullName evidence="2">Aminoglycoside phosphotransferase (APT) family kinase protein</fullName>
    </submittedName>
</protein>
<evidence type="ECO:0000313" key="2">
    <source>
        <dbReference type="EMBL" id="NYH88608.1"/>
    </source>
</evidence>
<gene>
    <name evidence="2" type="ORF">F4554_001246</name>
</gene>
<keyword evidence="2" id="KW-0808">Transferase</keyword>